<sequence length="182" mass="20131">MESKTNAKRQLILNTAKHIILDHDFNALTLDAVAKQAGISKGGLLYHFPNKEALIKGLALFVFEEMNATFEKNAEADPIEAGKWTRALIEAARLDLEHHAELNVGVFAASLLDPDASVHISHSYQAILSKLDDDGIDPVTATIIRLAIDGLYYAQMLNVAPVEKEMRQEVIRRLLAMTKKEG</sequence>
<evidence type="ECO:0000256" key="3">
    <source>
        <dbReference type="ARBA" id="ARBA00023163"/>
    </source>
</evidence>
<dbReference type="SUPFAM" id="SSF46689">
    <property type="entry name" value="Homeodomain-like"/>
    <property type="match status" value="1"/>
</dbReference>
<dbReference type="Pfam" id="PF00440">
    <property type="entry name" value="TetR_N"/>
    <property type="match status" value="1"/>
</dbReference>
<dbReference type="InterPro" id="IPR050109">
    <property type="entry name" value="HTH-type_TetR-like_transc_reg"/>
</dbReference>
<dbReference type="Proteomes" id="UP000196877">
    <property type="component" value="Chromosome"/>
</dbReference>
<dbReference type="RefSeq" id="WP_006637126.1">
    <property type="nucleotide sequence ID" value="NZ_BORD01000006.1"/>
</dbReference>
<dbReference type="InterPro" id="IPR036271">
    <property type="entry name" value="Tet_transcr_reg_TetR-rel_C_sf"/>
</dbReference>
<name>A0ABN5AFU0_9BACI</name>
<dbReference type="Gene3D" id="1.10.357.10">
    <property type="entry name" value="Tetracycline Repressor, domain 2"/>
    <property type="match status" value="1"/>
</dbReference>
<evidence type="ECO:0000313" key="6">
    <source>
        <dbReference type="EMBL" id="ASB89027.1"/>
    </source>
</evidence>
<proteinExistence type="predicted"/>
<keyword evidence="7" id="KW-1185">Reference proteome</keyword>
<reference evidence="6 7" key="1">
    <citation type="submission" date="2017-06" db="EMBL/GenBank/DDBJ databases">
        <title>Genome sequence of Bacillus sonorensis strain SRCM101395.</title>
        <authorList>
            <person name="Cho S.H."/>
        </authorList>
    </citation>
    <scope>NUCLEOTIDE SEQUENCE [LARGE SCALE GENOMIC DNA]</scope>
    <source>
        <strain evidence="6 7">SRCM101395</strain>
    </source>
</reference>
<dbReference type="InterPro" id="IPR041479">
    <property type="entry name" value="TetR_CgmR_C"/>
</dbReference>
<evidence type="ECO:0000259" key="5">
    <source>
        <dbReference type="PROSITE" id="PS50977"/>
    </source>
</evidence>
<keyword evidence="2 4" id="KW-0238">DNA-binding</keyword>
<evidence type="ECO:0000256" key="2">
    <source>
        <dbReference type="ARBA" id="ARBA00023125"/>
    </source>
</evidence>
<feature type="DNA-binding region" description="H-T-H motif" evidence="4">
    <location>
        <begin position="29"/>
        <end position="48"/>
    </location>
</feature>
<organism evidence="6 7">
    <name type="scientific">Bacillus sonorensis</name>
    <dbReference type="NCBI Taxonomy" id="119858"/>
    <lineage>
        <taxon>Bacteria</taxon>
        <taxon>Bacillati</taxon>
        <taxon>Bacillota</taxon>
        <taxon>Bacilli</taxon>
        <taxon>Bacillales</taxon>
        <taxon>Bacillaceae</taxon>
        <taxon>Bacillus</taxon>
    </lineage>
</organism>
<dbReference type="PANTHER" id="PTHR30055">
    <property type="entry name" value="HTH-TYPE TRANSCRIPTIONAL REGULATOR RUTR"/>
    <property type="match status" value="1"/>
</dbReference>
<accession>A0ABN5AFU0</accession>
<protein>
    <recommendedName>
        <fullName evidence="5">HTH tetR-type domain-containing protein</fullName>
    </recommendedName>
</protein>
<dbReference type="SUPFAM" id="SSF48498">
    <property type="entry name" value="Tetracyclin repressor-like, C-terminal domain"/>
    <property type="match status" value="1"/>
</dbReference>
<dbReference type="InterPro" id="IPR001647">
    <property type="entry name" value="HTH_TetR"/>
</dbReference>
<feature type="domain" description="HTH tetR-type" evidence="5">
    <location>
        <begin position="6"/>
        <end position="66"/>
    </location>
</feature>
<dbReference type="PROSITE" id="PS50977">
    <property type="entry name" value="HTH_TETR_2"/>
    <property type="match status" value="1"/>
</dbReference>
<dbReference type="InterPro" id="IPR009057">
    <property type="entry name" value="Homeodomain-like_sf"/>
</dbReference>
<evidence type="ECO:0000313" key="7">
    <source>
        <dbReference type="Proteomes" id="UP000196877"/>
    </source>
</evidence>
<keyword evidence="1" id="KW-0805">Transcription regulation</keyword>
<dbReference type="PRINTS" id="PR00455">
    <property type="entry name" value="HTHTETR"/>
</dbReference>
<dbReference type="EMBL" id="CP021920">
    <property type="protein sequence ID" value="ASB89027.1"/>
    <property type="molecule type" value="Genomic_DNA"/>
</dbReference>
<keyword evidence="3" id="KW-0804">Transcription</keyword>
<evidence type="ECO:0000256" key="4">
    <source>
        <dbReference type="PROSITE-ProRule" id="PRU00335"/>
    </source>
</evidence>
<gene>
    <name evidence="6" type="ORF">S101395_02520</name>
</gene>
<evidence type="ECO:0000256" key="1">
    <source>
        <dbReference type="ARBA" id="ARBA00023015"/>
    </source>
</evidence>
<dbReference type="Pfam" id="PF17937">
    <property type="entry name" value="TetR_C_28"/>
    <property type="match status" value="1"/>
</dbReference>
<dbReference type="GeneID" id="92853531"/>
<dbReference type="PANTHER" id="PTHR30055:SF234">
    <property type="entry name" value="HTH-TYPE TRANSCRIPTIONAL REGULATOR BETI"/>
    <property type="match status" value="1"/>
</dbReference>